<dbReference type="GO" id="GO:0009094">
    <property type="term" value="P:L-phenylalanine biosynthetic process"/>
    <property type="evidence" value="ECO:0007669"/>
    <property type="project" value="UniProtKB-KW"/>
</dbReference>
<proteinExistence type="predicted"/>
<dbReference type="GO" id="GO:0047769">
    <property type="term" value="F:arogenate dehydratase activity"/>
    <property type="evidence" value="ECO:0007669"/>
    <property type="project" value="TreeGrafter"/>
</dbReference>
<name>J3MCD9_ORYBR</name>
<evidence type="ECO:0000313" key="8">
    <source>
        <dbReference type="Proteomes" id="UP000006038"/>
    </source>
</evidence>
<dbReference type="HOGENOM" id="CLU_1263258_0_0_1"/>
<dbReference type="GO" id="GO:0004664">
    <property type="term" value="F:prephenate dehydratase activity"/>
    <property type="evidence" value="ECO:0007669"/>
    <property type="project" value="InterPro"/>
</dbReference>
<reference evidence="7" key="2">
    <citation type="submission" date="2013-04" db="UniProtKB">
        <authorList>
            <consortium name="EnsemblPlants"/>
        </authorList>
    </citation>
    <scope>IDENTIFICATION</scope>
</reference>
<dbReference type="SUPFAM" id="SSF53850">
    <property type="entry name" value="Periplasmic binding protein-like II"/>
    <property type="match status" value="1"/>
</dbReference>
<evidence type="ECO:0000313" key="7">
    <source>
        <dbReference type="EnsemblPlants" id="OB06G16830.1"/>
    </source>
</evidence>
<evidence type="ECO:0000256" key="4">
    <source>
        <dbReference type="ARBA" id="ARBA00023239"/>
    </source>
</evidence>
<dbReference type="PANTHER" id="PTHR21022">
    <property type="entry name" value="PREPHENATE DEHYDRATASE P PROTEIN"/>
    <property type="match status" value="1"/>
</dbReference>
<dbReference type="PROSITE" id="PS51171">
    <property type="entry name" value="PREPHENATE_DEHYDR_3"/>
    <property type="match status" value="1"/>
</dbReference>
<evidence type="ECO:0000256" key="5">
    <source>
        <dbReference type="ARBA" id="ARBA00029440"/>
    </source>
</evidence>
<protein>
    <recommendedName>
        <fullName evidence="6">Prephenate dehydratase domain-containing protein</fullName>
    </recommendedName>
</protein>
<evidence type="ECO:0000259" key="6">
    <source>
        <dbReference type="PROSITE" id="PS51171"/>
    </source>
</evidence>
<dbReference type="Gene3D" id="3.40.190.10">
    <property type="entry name" value="Periplasmic binding protein-like II"/>
    <property type="match status" value="1"/>
</dbReference>
<comment type="pathway">
    <text evidence="5">Amino-acid biosynthesis.</text>
</comment>
<organism evidence="7">
    <name type="scientific">Oryza brachyantha</name>
    <name type="common">malo sina</name>
    <dbReference type="NCBI Taxonomy" id="4533"/>
    <lineage>
        <taxon>Eukaryota</taxon>
        <taxon>Viridiplantae</taxon>
        <taxon>Streptophyta</taxon>
        <taxon>Embryophyta</taxon>
        <taxon>Tracheophyta</taxon>
        <taxon>Spermatophyta</taxon>
        <taxon>Magnoliopsida</taxon>
        <taxon>Liliopsida</taxon>
        <taxon>Poales</taxon>
        <taxon>Poaceae</taxon>
        <taxon>BOP clade</taxon>
        <taxon>Oryzoideae</taxon>
        <taxon>Oryzeae</taxon>
        <taxon>Oryzinae</taxon>
        <taxon>Oryza</taxon>
    </lineage>
</organism>
<dbReference type="STRING" id="4533.J3MCD9"/>
<dbReference type="Proteomes" id="UP000006038">
    <property type="component" value="Chromosome 6"/>
</dbReference>
<dbReference type="GO" id="GO:0009507">
    <property type="term" value="C:chloroplast"/>
    <property type="evidence" value="ECO:0007669"/>
    <property type="project" value="TreeGrafter"/>
</dbReference>
<dbReference type="InterPro" id="IPR001086">
    <property type="entry name" value="Preph_deHydtase"/>
</dbReference>
<dbReference type="eggNOG" id="KOG2797">
    <property type="taxonomic scope" value="Eukaryota"/>
</dbReference>
<keyword evidence="2" id="KW-0057">Aromatic amino acid biosynthesis</keyword>
<feature type="domain" description="Prephenate dehydratase" evidence="6">
    <location>
        <begin position="1"/>
        <end position="125"/>
    </location>
</feature>
<sequence>MSSLSSRQARKWTGIFGSWISAAHLSNLFVHYCLVAMPGVHAVEVRRVISHPMAHAHYSRTLAQLGVDREPIEDTVDTVEMLRLRSNRMLDTTAITSPRASDLDVLAHGLQDESWNVTHFRLLSKPPSPVTLPMDADTGGRAPLGHSSTDGAEERKIEIVSFKGVCDLMTQSEDFTELKVIEGTRQSDPARTIRWQDGPIHDPAHADQAWLSADRIFFP</sequence>
<reference evidence="7" key="1">
    <citation type="journal article" date="2013" name="Nat. Commun.">
        <title>Whole-genome sequencing of Oryza brachyantha reveals mechanisms underlying Oryza genome evolution.</title>
        <authorList>
            <person name="Chen J."/>
            <person name="Huang Q."/>
            <person name="Gao D."/>
            <person name="Wang J."/>
            <person name="Lang Y."/>
            <person name="Liu T."/>
            <person name="Li B."/>
            <person name="Bai Z."/>
            <person name="Luis Goicoechea J."/>
            <person name="Liang C."/>
            <person name="Chen C."/>
            <person name="Zhang W."/>
            <person name="Sun S."/>
            <person name="Liao Y."/>
            <person name="Zhang X."/>
            <person name="Yang L."/>
            <person name="Song C."/>
            <person name="Wang M."/>
            <person name="Shi J."/>
            <person name="Liu G."/>
            <person name="Liu J."/>
            <person name="Zhou H."/>
            <person name="Zhou W."/>
            <person name="Yu Q."/>
            <person name="An N."/>
            <person name="Chen Y."/>
            <person name="Cai Q."/>
            <person name="Wang B."/>
            <person name="Liu B."/>
            <person name="Min J."/>
            <person name="Huang Y."/>
            <person name="Wu H."/>
            <person name="Li Z."/>
            <person name="Zhang Y."/>
            <person name="Yin Y."/>
            <person name="Song W."/>
            <person name="Jiang J."/>
            <person name="Jackson S.A."/>
            <person name="Wing R.A."/>
            <person name="Wang J."/>
            <person name="Chen M."/>
        </authorList>
    </citation>
    <scope>NUCLEOTIDE SEQUENCE [LARGE SCALE GENOMIC DNA]</scope>
    <source>
        <strain evidence="7">cv. IRGC 101232</strain>
    </source>
</reference>
<evidence type="ECO:0000256" key="2">
    <source>
        <dbReference type="ARBA" id="ARBA00023141"/>
    </source>
</evidence>
<evidence type="ECO:0000256" key="1">
    <source>
        <dbReference type="ARBA" id="ARBA00022605"/>
    </source>
</evidence>
<evidence type="ECO:0000256" key="3">
    <source>
        <dbReference type="ARBA" id="ARBA00023222"/>
    </source>
</evidence>
<accession>J3MCD9</accession>
<keyword evidence="3" id="KW-0584">Phenylalanine biosynthesis</keyword>
<dbReference type="Gramene" id="OB06G16830.1">
    <property type="protein sequence ID" value="OB06G16830.1"/>
    <property type="gene ID" value="OB06G16830"/>
</dbReference>
<dbReference type="AlphaFoldDB" id="J3MCD9"/>
<dbReference type="EnsemblPlants" id="OB06G16830.1">
    <property type="protein sequence ID" value="OB06G16830.1"/>
    <property type="gene ID" value="OB06G16830"/>
</dbReference>
<keyword evidence="1" id="KW-0028">Amino-acid biosynthesis</keyword>
<dbReference type="PANTHER" id="PTHR21022:SF17">
    <property type="entry name" value="OS10G0523700 PROTEIN"/>
    <property type="match status" value="1"/>
</dbReference>
<keyword evidence="4" id="KW-0456">Lyase</keyword>
<dbReference type="Pfam" id="PF00800">
    <property type="entry name" value="PDT"/>
    <property type="match status" value="1"/>
</dbReference>
<keyword evidence="8" id="KW-1185">Reference proteome</keyword>